<evidence type="ECO:0000256" key="6">
    <source>
        <dbReference type="ARBA" id="ARBA00022840"/>
    </source>
</evidence>
<dbReference type="AlphaFoldDB" id="K8EFT4"/>
<keyword evidence="3" id="KW-0808">Transferase</keyword>
<dbReference type="InterPro" id="IPR000623">
    <property type="entry name" value="Shikimate_kinase/TSH1"/>
</dbReference>
<accession>K8EFT4</accession>
<dbReference type="GO" id="GO:0005524">
    <property type="term" value="F:ATP binding"/>
    <property type="evidence" value="ECO:0007669"/>
    <property type="project" value="UniProtKB-KW"/>
</dbReference>
<organism evidence="8 9">
    <name type="scientific">Bathycoccus prasinos</name>
    <dbReference type="NCBI Taxonomy" id="41875"/>
    <lineage>
        <taxon>Eukaryota</taxon>
        <taxon>Viridiplantae</taxon>
        <taxon>Chlorophyta</taxon>
        <taxon>Mamiellophyceae</taxon>
        <taxon>Mamiellales</taxon>
        <taxon>Bathycoccaceae</taxon>
        <taxon>Bathycoccus</taxon>
    </lineage>
</organism>
<comment type="similarity">
    <text evidence="1">Belongs to the shikimate kinase family.</text>
</comment>
<dbReference type="CDD" id="cd00464">
    <property type="entry name" value="SK"/>
    <property type="match status" value="1"/>
</dbReference>
<dbReference type="PANTHER" id="PTHR21087">
    <property type="entry name" value="SHIKIMATE KINASE"/>
    <property type="match status" value="1"/>
</dbReference>
<dbReference type="KEGG" id="bpg:Bathy06g03540"/>
<keyword evidence="9" id="KW-1185">Reference proteome</keyword>
<evidence type="ECO:0000256" key="3">
    <source>
        <dbReference type="ARBA" id="ARBA00022679"/>
    </source>
</evidence>
<dbReference type="PRINTS" id="PR01100">
    <property type="entry name" value="SHIKIMTKNASE"/>
</dbReference>
<evidence type="ECO:0000256" key="5">
    <source>
        <dbReference type="ARBA" id="ARBA00022777"/>
    </source>
</evidence>
<evidence type="ECO:0008006" key="10">
    <source>
        <dbReference type="Google" id="ProtNLM"/>
    </source>
</evidence>
<keyword evidence="5" id="KW-0418">Kinase</keyword>
<evidence type="ECO:0000256" key="2">
    <source>
        <dbReference type="ARBA" id="ARBA00022605"/>
    </source>
</evidence>
<dbReference type="GO" id="GO:0008652">
    <property type="term" value="P:amino acid biosynthetic process"/>
    <property type="evidence" value="ECO:0007669"/>
    <property type="project" value="UniProtKB-KW"/>
</dbReference>
<gene>
    <name evidence="8" type="ORF">Bathy06g03540</name>
</gene>
<dbReference type="GO" id="GO:0004765">
    <property type="term" value="F:shikimate kinase activity"/>
    <property type="evidence" value="ECO:0007669"/>
    <property type="project" value="TreeGrafter"/>
</dbReference>
<reference evidence="8 9" key="1">
    <citation type="submission" date="2011-10" db="EMBL/GenBank/DDBJ databases">
        <authorList>
            <person name="Genoscope - CEA"/>
        </authorList>
    </citation>
    <scope>NUCLEOTIDE SEQUENCE [LARGE SCALE GENOMIC DNA]</scope>
    <source>
        <strain evidence="8 9">RCC 1105</strain>
    </source>
</reference>
<dbReference type="OrthoDB" id="496720at2759"/>
<dbReference type="Gene3D" id="3.40.50.300">
    <property type="entry name" value="P-loop containing nucleotide triphosphate hydrolases"/>
    <property type="match status" value="1"/>
</dbReference>
<dbReference type="Proteomes" id="UP000198341">
    <property type="component" value="Chromosome 6"/>
</dbReference>
<evidence type="ECO:0000256" key="7">
    <source>
        <dbReference type="ARBA" id="ARBA00023141"/>
    </source>
</evidence>
<dbReference type="GO" id="GO:0005829">
    <property type="term" value="C:cytosol"/>
    <property type="evidence" value="ECO:0007669"/>
    <property type="project" value="TreeGrafter"/>
</dbReference>
<dbReference type="HAMAP" id="MF_00109">
    <property type="entry name" value="Shikimate_kinase"/>
    <property type="match status" value="1"/>
</dbReference>
<name>K8EFT4_9CHLO</name>
<evidence type="ECO:0000256" key="4">
    <source>
        <dbReference type="ARBA" id="ARBA00022741"/>
    </source>
</evidence>
<dbReference type="EMBL" id="FO082273">
    <property type="protein sequence ID" value="CCO16987.1"/>
    <property type="molecule type" value="Genomic_DNA"/>
</dbReference>
<dbReference type="RefSeq" id="XP_007512387.1">
    <property type="nucleotide sequence ID" value="XM_007512325.1"/>
</dbReference>
<sequence length="309" mass="34399">MTTLTCAPSLCRVSPSWRVFSPEKRRSTLRAEFSSSSSIITSSDGDEHISNQMHSPFARETSNLAIGSKKNLAIIGGRGCGKSSICRRLFAHDKRFKLLSLDDLIVYEESKSIPEIVAENSWQYFREVEFRCCAKAANAFSEFTLIDCGGGICVDLDEETGEEIYSERKVNALKETAMIVYIKRDADYLASKIAGDSNRPTLSETNSFKEIMERRGPWYERAADLILDGSLESGSGSSNENNKNTNNETTALVKKKKIGKEILRYFYAKAGVEPLDVAGFYEIGGAGSVESLRNAGKNRWISEEDEIRM</sequence>
<dbReference type="InterPro" id="IPR031322">
    <property type="entry name" value="Shikimate/glucono_kinase"/>
</dbReference>
<evidence type="ECO:0000313" key="8">
    <source>
        <dbReference type="EMBL" id="CCO16987.1"/>
    </source>
</evidence>
<evidence type="ECO:0000256" key="1">
    <source>
        <dbReference type="ARBA" id="ARBA00006997"/>
    </source>
</evidence>
<dbReference type="InterPro" id="IPR027417">
    <property type="entry name" value="P-loop_NTPase"/>
</dbReference>
<evidence type="ECO:0000313" key="9">
    <source>
        <dbReference type="Proteomes" id="UP000198341"/>
    </source>
</evidence>
<keyword evidence="2" id="KW-0028">Amino-acid biosynthesis</keyword>
<keyword evidence="7" id="KW-0057">Aromatic amino acid biosynthesis</keyword>
<dbReference type="PANTHER" id="PTHR21087:SF16">
    <property type="entry name" value="SHIKIMATE KINASE 1, CHLOROPLASTIC"/>
    <property type="match status" value="1"/>
</dbReference>
<dbReference type="STRING" id="41875.K8EFT4"/>
<dbReference type="GeneID" id="19015335"/>
<proteinExistence type="inferred from homology"/>
<keyword evidence="4" id="KW-0547">Nucleotide-binding</keyword>
<protein>
    <recommendedName>
        <fullName evidence="10">Shikimate kinase</fullName>
    </recommendedName>
</protein>
<dbReference type="eggNOG" id="KOG0692">
    <property type="taxonomic scope" value="Eukaryota"/>
</dbReference>
<dbReference type="GO" id="GO:0009073">
    <property type="term" value="P:aromatic amino acid family biosynthetic process"/>
    <property type="evidence" value="ECO:0007669"/>
    <property type="project" value="UniProtKB-KW"/>
</dbReference>
<dbReference type="Pfam" id="PF01202">
    <property type="entry name" value="SKI"/>
    <property type="match status" value="1"/>
</dbReference>
<dbReference type="SUPFAM" id="SSF52540">
    <property type="entry name" value="P-loop containing nucleoside triphosphate hydrolases"/>
    <property type="match status" value="1"/>
</dbReference>
<keyword evidence="6" id="KW-0067">ATP-binding</keyword>